<proteinExistence type="predicted"/>
<evidence type="ECO:0000313" key="1">
    <source>
        <dbReference type="EMBL" id="CAK7924263.1"/>
    </source>
</evidence>
<organism evidence="1 2">
    <name type="scientific">Peronospora matthiolae</name>
    <dbReference type="NCBI Taxonomy" id="2874970"/>
    <lineage>
        <taxon>Eukaryota</taxon>
        <taxon>Sar</taxon>
        <taxon>Stramenopiles</taxon>
        <taxon>Oomycota</taxon>
        <taxon>Peronosporomycetes</taxon>
        <taxon>Peronosporales</taxon>
        <taxon>Peronosporaceae</taxon>
        <taxon>Peronospora</taxon>
    </lineage>
</organism>
<dbReference type="AlphaFoldDB" id="A0AAV1TR77"/>
<comment type="caution">
    <text evidence="1">The sequence shown here is derived from an EMBL/GenBank/DDBJ whole genome shotgun (WGS) entry which is preliminary data.</text>
</comment>
<name>A0AAV1TR77_9STRA</name>
<gene>
    <name evidence="1" type="ORF">PM001_LOCUS9413</name>
</gene>
<reference evidence="1" key="1">
    <citation type="submission" date="2024-01" db="EMBL/GenBank/DDBJ databases">
        <authorList>
            <person name="Webb A."/>
        </authorList>
    </citation>
    <scope>NUCLEOTIDE SEQUENCE</scope>
    <source>
        <strain evidence="1">Pm1</strain>
    </source>
</reference>
<dbReference type="EMBL" id="CAKLBY020000073">
    <property type="protein sequence ID" value="CAK7924263.1"/>
    <property type="molecule type" value="Genomic_DNA"/>
</dbReference>
<protein>
    <submittedName>
        <fullName evidence="1">Uncharacterized protein</fullName>
    </submittedName>
</protein>
<accession>A0AAV1TR77</accession>
<evidence type="ECO:0000313" key="2">
    <source>
        <dbReference type="Proteomes" id="UP001162060"/>
    </source>
</evidence>
<dbReference type="Proteomes" id="UP001162060">
    <property type="component" value="Unassembled WGS sequence"/>
</dbReference>
<sequence>MGEIKVERDSFAVQISSITAQRKRLNRDLADREGNCSQSAEKMAELHAERDQALQSKYSVFTRMDELVASASSNQSPAPALRPKTFFSTSKQAMASCLEVREAEN</sequence>